<evidence type="ECO:0000313" key="1">
    <source>
        <dbReference type="EMBL" id="GLH97041.1"/>
    </source>
</evidence>
<dbReference type="Proteomes" id="UP001144280">
    <property type="component" value="Unassembled WGS sequence"/>
</dbReference>
<name>A0ABQ5QTS4_9ACTN</name>
<dbReference type="EMBL" id="BSDI01000008">
    <property type="protein sequence ID" value="GLH97041.1"/>
    <property type="molecule type" value="Genomic_DNA"/>
</dbReference>
<comment type="caution">
    <text evidence="1">The sequence shown here is derived from an EMBL/GenBank/DDBJ whole genome shotgun (WGS) entry which is preliminary data.</text>
</comment>
<proteinExistence type="predicted"/>
<gene>
    <name evidence="1" type="ORF">Pa4123_23150</name>
</gene>
<accession>A0ABQ5QTS4</accession>
<dbReference type="RefSeq" id="WP_281894548.1">
    <property type="nucleotide sequence ID" value="NZ_BSDI01000008.1"/>
</dbReference>
<evidence type="ECO:0000313" key="2">
    <source>
        <dbReference type="Proteomes" id="UP001144280"/>
    </source>
</evidence>
<reference evidence="1" key="1">
    <citation type="submission" date="2022-12" db="EMBL/GenBank/DDBJ databases">
        <title>New Phytohabitans aurantiacus sp. RD004123 nov., an actinomycete isolated from soil.</title>
        <authorList>
            <person name="Triningsih D.W."/>
            <person name="Harunari E."/>
            <person name="Igarashi Y."/>
        </authorList>
    </citation>
    <scope>NUCLEOTIDE SEQUENCE</scope>
    <source>
        <strain evidence="1">RD004123</strain>
    </source>
</reference>
<keyword evidence="2" id="KW-1185">Reference proteome</keyword>
<sequence length="113" mass="12146">MPELLYFEIDPDCAIAVEVDADSTGFQRAGTGAGAALPAGTPQPLAEEAKSEFVAEWQGKLRRLLLAHPEAAAGPFPLADLYWTRPVSHIAEPKPATISCCRSTWSTTSRSDF</sequence>
<protein>
    <submittedName>
        <fullName evidence="1">Uncharacterized protein</fullName>
    </submittedName>
</protein>
<organism evidence="1 2">
    <name type="scientific">Phytohabitans aurantiacus</name>
    <dbReference type="NCBI Taxonomy" id="3016789"/>
    <lineage>
        <taxon>Bacteria</taxon>
        <taxon>Bacillati</taxon>
        <taxon>Actinomycetota</taxon>
        <taxon>Actinomycetes</taxon>
        <taxon>Micromonosporales</taxon>
        <taxon>Micromonosporaceae</taxon>
    </lineage>
</organism>